<feature type="region of interest" description="Disordered" evidence="1">
    <location>
        <begin position="261"/>
        <end position="287"/>
    </location>
</feature>
<protein>
    <recommendedName>
        <fullName evidence="4">HTH psq-type domain-containing protein</fullName>
    </recommendedName>
</protein>
<reference evidence="2 3" key="1">
    <citation type="submission" date="2020-06" db="EMBL/GenBank/DDBJ databases">
        <authorList>
            <person name="Li R."/>
            <person name="Bekaert M."/>
        </authorList>
    </citation>
    <scope>NUCLEOTIDE SEQUENCE [LARGE SCALE GENOMIC DNA]</scope>
    <source>
        <strain evidence="3">wild</strain>
    </source>
</reference>
<feature type="region of interest" description="Disordered" evidence="1">
    <location>
        <begin position="167"/>
        <end position="189"/>
    </location>
</feature>
<sequence length="287" mass="30958">MINVPFERNNRYIGKGGKAKYRTYSPSALTRAYSAVHDDKFSIRKASQSYGVQFQTLRDRVSGNVVPECCTMGNAPCFTSDEESRVDEKGVTINHNPSRVVSGVETSPQEVTSGKGDTVTNFGCGNAIGNALPPYFVFPGQRMNDQLLEGSTPGTVGTVSKTGCEEVGRKNGNESVVSDREVVESNKENEGVVSDGQIGFEVGGRANRNKSAVRGRIMDSKVVGRGTEEESCIVVHTCSNGKESEIDEALSDFLRHAPHQAGGLKYKKPAQADNIPPSQVTTHQQPL</sequence>
<evidence type="ECO:0000313" key="3">
    <source>
        <dbReference type="Proteomes" id="UP000507470"/>
    </source>
</evidence>
<feature type="compositionally biased region" description="Polar residues" evidence="1">
    <location>
        <begin position="276"/>
        <end position="287"/>
    </location>
</feature>
<name>A0A6J8D961_MYTCO</name>
<evidence type="ECO:0000256" key="1">
    <source>
        <dbReference type="SAM" id="MobiDB-lite"/>
    </source>
</evidence>
<evidence type="ECO:0000313" key="2">
    <source>
        <dbReference type="EMBL" id="CAC5405248.1"/>
    </source>
</evidence>
<dbReference type="Gene3D" id="1.10.10.60">
    <property type="entry name" value="Homeodomain-like"/>
    <property type="match status" value="1"/>
</dbReference>
<dbReference type="OrthoDB" id="10043687at2759"/>
<organism evidence="2 3">
    <name type="scientific">Mytilus coruscus</name>
    <name type="common">Sea mussel</name>
    <dbReference type="NCBI Taxonomy" id="42192"/>
    <lineage>
        <taxon>Eukaryota</taxon>
        <taxon>Metazoa</taxon>
        <taxon>Spiralia</taxon>
        <taxon>Lophotrochozoa</taxon>
        <taxon>Mollusca</taxon>
        <taxon>Bivalvia</taxon>
        <taxon>Autobranchia</taxon>
        <taxon>Pteriomorphia</taxon>
        <taxon>Mytilida</taxon>
        <taxon>Mytiloidea</taxon>
        <taxon>Mytilidae</taxon>
        <taxon>Mytilinae</taxon>
        <taxon>Mytilus</taxon>
    </lineage>
</organism>
<dbReference type="SUPFAM" id="SSF46689">
    <property type="entry name" value="Homeodomain-like"/>
    <property type="match status" value="1"/>
</dbReference>
<gene>
    <name evidence="2" type="ORF">MCOR_38959</name>
</gene>
<keyword evidence="3" id="KW-1185">Reference proteome</keyword>
<dbReference type="AlphaFoldDB" id="A0A6J8D961"/>
<dbReference type="InterPro" id="IPR009057">
    <property type="entry name" value="Homeodomain-like_sf"/>
</dbReference>
<dbReference type="Proteomes" id="UP000507470">
    <property type="component" value="Unassembled WGS sequence"/>
</dbReference>
<evidence type="ECO:0008006" key="4">
    <source>
        <dbReference type="Google" id="ProtNLM"/>
    </source>
</evidence>
<dbReference type="EMBL" id="CACVKT020007119">
    <property type="protein sequence ID" value="CAC5405248.1"/>
    <property type="molecule type" value="Genomic_DNA"/>
</dbReference>
<accession>A0A6J8D961</accession>
<proteinExistence type="predicted"/>